<dbReference type="RefSeq" id="XP_028877170.1">
    <property type="nucleotide sequence ID" value="XM_029031546.1"/>
</dbReference>
<evidence type="ECO:0000313" key="3">
    <source>
        <dbReference type="EMBL" id="ORC82247.1"/>
    </source>
</evidence>
<proteinExistence type="predicted"/>
<organism evidence="3 4">
    <name type="scientific">Trypanosoma theileri</name>
    <dbReference type="NCBI Taxonomy" id="67003"/>
    <lineage>
        <taxon>Eukaryota</taxon>
        <taxon>Discoba</taxon>
        <taxon>Euglenozoa</taxon>
        <taxon>Kinetoplastea</taxon>
        <taxon>Metakinetoplastina</taxon>
        <taxon>Trypanosomatida</taxon>
        <taxon>Trypanosomatidae</taxon>
        <taxon>Trypanosoma</taxon>
    </lineage>
</organism>
<evidence type="ECO:0000256" key="1">
    <source>
        <dbReference type="SAM" id="MobiDB-lite"/>
    </source>
</evidence>
<dbReference type="GeneID" id="39991326"/>
<feature type="compositionally biased region" description="Basic and acidic residues" evidence="1">
    <location>
        <begin position="153"/>
        <end position="168"/>
    </location>
</feature>
<dbReference type="AlphaFoldDB" id="A0A1X0NEE0"/>
<feature type="compositionally biased region" description="Low complexity" evidence="1">
    <location>
        <begin position="208"/>
        <end position="244"/>
    </location>
</feature>
<feature type="compositionally biased region" description="Basic and acidic residues" evidence="1">
    <location>
        <begin position="73"/>
        <end position="82"/>
    </location>
</feature>
<feature type="region of interest" description="Disordered" evidence="1">
    <location>
        <begin position="136"/>
        <end position="268"/>
    </location>
</feature>
<reference evidence="3 4" key="1">
    <citation type="submission" date="2017-03" db="EMBL/GenBank/DDBJ databases">
        <title>An alternative strategy for trypanosome survival in the mammalian bloodstream revealed through genome and transcriptome analysis of the ubiquitous bovine parasite Trypanosoma (Megatrypanum) theileri.</title>
        <authorList>
            <person name="Kelly S."/>
            <person name="Ivens A."/>
            <person name="Mott A."/>
            <person name="O'Neill E."/>
            <person name="Emms D."/>
            <person name="Macleod O."/>
            <person name="Voorheis P."/>
            <person name="Matthews J."/>
            <person name="Matthews K."/>
            <person name="Carrington M."/>
        </authorList>
    </citation>
    <scope>NUCLEOTIDE SEQUENCE [LARGE SCALE GENOMIC DNA]</scope>
    <source>
        <strain evidence="3">Edinburgh</strain>
    </source>
</reference>
<sequence>MMIMKHRVMFVLAVVLCCACGYTMAAAAVSSPTAVVPRADESSTAMAFGGDILRYRNRDSTDFWSELKAPVDSTKKSVRDGQESTTRNNLGRGQSNSHGHSAGVDRTLGGGESALTEELHTTSLQDEGNTLKTKLEHPQVVESPSVSDPTDQQEEKQKQQGLPNRDDSSSLSPTVNTDAGDSSGPGTTTVALPQSGEKAVDAPERLDTPAQPTISTSSSASVPAESSTISTSSTNNSTGDSISSAATGVSATADTEGTNTTFTPKAFPENTDRQAMKIVNVDSSSISSVWMRSAAPLLIVAVFFSVTVY</sequence>
<dbReference type="EMBL" id="NBCO01000095">
    <property type="protein sequence ID" value="ORC82247.1"/>
    <property type="molecule type" value="Genomic_DNA"/>
</dbReference>
<evidence type="ECO:0008006" key="5">
    <source>
        <dbReference type="Google" id="ProtNLM"/>
    </source>
</evidence>
<name>A0A1X0NEE0_9TRYP</name>
<feature type="compositionally biased region" description="Polar residues" evidence="1">
    <location>
        <begin position="83"/>
        <end position="99"/>
    </location>
</feature>
<accession>A0A1X0NEE0</accession>
<keyword evidence="2" id="KW-0732">Signal</keyword>
<feature type="signal peptide" evidence="2">
    <location>
        <begin position="1"/>
        <end position="25"/>
    </location>
</feature>
<comment type="caution">
    <text evidence="3">The sequence shown here is derived from an EMBL/GenBank/DDBJ whole genome shotgun (WGS) entry which is preliminary data.</text>
</comment>
<feature type="compositionally biased region" description="Basic and acidic residues" evidence="1">
    <location>
        <begin position="198"/>
        <end position="207"/>
    </location>
</feature>
<evidence type="ECO:0000256" key="2">
    <source>
        <dbReference type="SAM" id="SignalP"/>
    </source>
</evidence>
<feature type="compositionally biased region" description="Polar residues" evidence="1">
    <location>
        <begin position="169"/>
        <end position="192"/>
    </location>
</feature>
<evidence type="ECO:0000313" key="4">
    <source>
        <dbReference type="Proteomes" id="UP000192257"/>
    </source>
</evidence>
<feature type="chain" id="PRO_5012936290" description="Mucin TcMUCII" evidence="2">
    <location>
        <begin position="26"/>
        <end position="309"/>
    </location>
</feature>
<gene>
    <name evidence="3" type="ORF">TM35_000951120</name>
</gene>
<feature type="compositionally biased region" description="Polar residues" evidence="1">
    <location>
        <begin position="245"/>
        <end position="263"/>
    </location>
</feature>
<protein>
    <recommendedName>
        <fullName evidence="5">Mucin TcMUCII</fullName>
    </recommendedName>
</protein>
<feature type="region of interest" description="Disordered" evidence="1">
    <location>
        <begin position="71"/>
        <end position="109"/>
    </location>
</feature>
<keyword evidence="4" id="KW-1185">Reference proteome</keyword>
<dbReference type="Proteomes" id="UP000192257">
    <property type="component" value="Unassembled WGS sequence"/>
</dbReference>
<dbReference type="VEuPathDB" id="TriTrypDB:TM35_000951120"/>